<dbReference type="Gene3D" id="3.40.50.1000">
    <property type="entry name" value="HAD superfamily/HAD-like"/>
    <property type="match status" value="1"/>
</dbReference>
<dbReference type="Pfam" id="PF00689">
    <property type="entry name" value="Cation_ATPase_C"/>
    <property type="match status" value="1"/>
</dbReference>
<evidence type="ECO:0000256" key="6">
    <source>
        <dbReference type="ARBA" id="ARBA00049360"/>
    </source>
</evidence>
<gene>
    <name evidence="10" type="ORF">IU449_21830</name>
</gene>
<dbReference type="InterPro" id="IPR059000">
    <property type="entry name" value="ATPase_P-type_domA"/>
</dbReference>
<dbReference type="SFLD" id="SFLDS00003">
    <property type="entry name" value="Haloacid_Dehalogenase"/>
    <property type="match status" value="1"/>
</dbReference>
<dbReference type="InterPro" id="IPR036412">
    <property type="entry name" value="HAD-like_sf"/>
</dbReference>
<sequence>MIAARMISAIASLPARCVYAGTRAVTAGATVTADTVVIGAGTVVGVSRALLRPPAGVAAAAASVPREVIRPLAGLARESVGGAPARRCGFGENRMWIDVRGLDTPHGRALGERVLEAVRSTPGVRQAELHRPWSRIVVTSDGSGPAPQALCRIVSAVEKSCGPAGSVGRPVNLPGDDVVLAGHLIAAGTTLTALWVTLGGRLLRLPRLPGAVAAPVIATDYQPRARAVVENAIGEDAADLVFAVATAAVYTLSRSPASLAVDATTRIALLAEALSGRRAWRAQEPALATRVTAEDHPPSVRSGARPDGPIERYAGRAGRVGLVGAAGVGAVSANPVAAGTAAMVAAPKATRSAREVFAATLGRGLNERHGVLVLRPAALRRLDRVDTVVIDPRALYTATLGVSRVLGVREHDRTRVWEAARESVARGALTPGWHPVSAVPGAPREADAAGRVLVSPVHDRYASAVIAEARRAGVRVISVDDDALRSLRNGFDDLHPLGGSLDRTLSEVVAKLRRDGATVAVIAADAPLTLASADVGIGITRDGLAPAWGAHLLATDLTGVWRVLRALPAARSASRRGVELSRDASLLGTLLLVPGVPGTGTEPVTAGAAGGLWAGYTLARDVLAAPLPVSRSGHEWHAMPIAEARRLLPAPPEDDVPAGHGSPVALITAPTTRLLGTRPVTSTRDFVRAVRAELSDPLTPVLATCAAASAVLGSPLDAVLVGSVLMLDASISATQRLRAEQVLKRLLAVQDPPARRITGPGRYLDVAAAGLRPGDVIEIRPGEVAPVDGRLLEAPGVEVDESSLTGESLPVTKQTEPTPGAPLAERSCMIYAGTTVLTGTAIVLVTSVGQATEKRRATAMAPAKVREVGLQSQLSALTRRSLPISFGGGALVTAFGLLRGTGLRAAVISGVAITVAAVPEGLPLVATLAQASAARRLTRSGALVRAPRAIEALGRVEVVCFDKTGTLSENRLRVSAVEPAPGFSREQVLAYAARTARPENGGPPDHATDVAVIEAADAGHAYDDGRRDAYLPFRSGRSYAAAIAGTHLAVKGAPEAVLAAYTDQDPVIAERVRSMAAAGLRVIAVGQREITARQAEVSAADPDTLAELAEHQLRPVGLLGLSDTPRADAVGLIPALLEQNIAVRLITGDHPVTALAIAEELGLPVTADQVISGAEWDTLSQTAQEHAVADCLVFARMSPENKVQIVQTLERAGRVSAMVGDGANDAAAIRAAGVGIGVASRGSDPARGAADIVLLDGRVGALLDGLDEGRRLWRRVNAAVAVLLGGNAGEVAFALLGSLVTGHSPLNARQLLLVNMLTDALPAAALAVAAPNHTSPDRTSPDRNGDHDMAGATHATDQSALLRTITVRGATTAAGATAAWTAARLTGRPRRASTVALIALVGSQLGQTLIDSRSPLVVSTAAGSLAVMAALISTPGISQFLGCVPVGPVGWALGLGSAATATAAAGLAPELVVRLSGFDAIERAMAGNGDGEDGEDGE</sequence>
<keyword evidence="4" id="KW-1133">Transmembrane helix</keyword>
<evidence type="ECO:0000256" key="5">
    <source>
        <dbReference type="ARBA" id="ARBA00023136"/>
    </source>
</evidence>
<feature type="domain" description="Cation-transporting P-type ATPase C-terminal" evidence="9">
    <location>
        <begin position="1304"/>
        <end position="1464"/>
    </location>
</feature>
<feature type="compositionally biased region" description="Basic and acidic residues" evidence="7">
    <location>
        <begin position="1335"/>
        <end position="1349"/>
    </location>
</feature>
<protein>
    <submittedName>
        <fullName evidence="10">HAD-IC family P-type ATPase</fullName>
    </submittedName>
</protein>
<dbReference type="Pfam" id="PF00122">
    <property type="entry name" value="E1-E2_ATPase"/>
    <property type="match status" value="1"/>
</dbReference>
<dbReference type="PANTHER" id="PTHR42861">
    <property type="entry name" value="CALCIUM-TRANSPORTING ATPASE"/>
    <property type="match status" value="1"/>
</dbReference>
<feature type="domain" description="P-type ATPase A" evidence="8">
    <location>
        <begin position="752"/>
        <end position="859"/>
    </location>
</feature>
<evidence type="ECO:0000313" key="11">
    <source>
        <dbReference type="Proteomes" id="UP000707731"/>
    </source>
</evidence>
<name>A0ABS0DFA7_9NOCA</name>
<dbReference type="Gene3D" id="2.70.150.10">
    <property type="entry name" value="Calcium-transporting ATPase, cytoplasmic transduction domain A"/>
    <property type="match status" value="1"/>
</dbReference>
<dbReference type="InterPro" id="IPR023299">
    <property type="entry name" value="ATPase_P-typ_cyto_dom_N"/>
</dbReference>
<keyword evidence="3" id="KW-1278">Translocase</keyword>
<dbReference type="Proteomes" id="UP000707731">
    <property type="component" value="Unassembled WGS sequence"/>
</dbReference>
<dbReference type="PRINTS" id="PR00120">
    <property type="entry name" value="HATPASE"/>
</dbReference>
<comment type="catalytic activity">
    <reaction evidence="6">
        <text>ATP + H2O = ADP + phosphate + H(+)</text>
        <dbReference type="Rhea" id="RHEA:13065"/>
        <dbReference type="ChEBI" id="CHEBI:15377"/>
        <dbReference type="ChEBI" id="CHEBI:15378"/>
        <dbReference type="ChEBI" id="CHEBI:30616"/>
        <dbReference type="ChEBI" id="CHEBI:43474"/>
        <dbReference type="ChEBI" id="CHEBI:456216"/>
    </reaction>
</comment>
<keyword evidence="11" id="KW-1185">Reference proteome</keyword>
<dbReference type="InterPro" id="IPR023298">
    <property type="entry name" value="ATPase_P-typ_TM_dom_sf"/>
</dbReference>
<dbReference type="InterPro" id="IPR001757">
    <property type="entry name" value="P_typ_ATPase"/>
</dbReference>
<reference evidence="10 11" key="1">
    <citation type="submission" date="2020-10" db="EMBL/GenBank/DDBJ databases">
        <title>Identification of Nocardia species via Next-generation sequencing and recognition of intraspecies genetic diversity.</title>
        <authorList>
            <person name="Li P."/>
            <person name="Li P."/>
            <person name="Lu B."/>
        </authorList>
    </citation>
    <scope>NUCLEOTIDE SEQUENCE [LARGE SCALE GENOMIC DNA]</scope>
    <source>
        <strain evidence="10 11">BJ06-0143</strain>
    </source>
</reference>
<dbReference type="InterPro" id="IPR023214">
    <property type="entry name" value="HAD_sf"/>
</dbReference>
<accession>A0ABS0DFA7</accession>
<evidence type="ECO:0000256" key="3">
    <source>
        <dbReference type="ARBA" id="ARBA00022967"/>
    </source>
</evidence>
<dbReference type="SUPFAM" id="SSF56784">
    <property type="entry name" value="HAD-like"/>
    <property type="match status" value="1"/>
</dbReference>
<evidence type="ECO:0000256" key="2">
    <source>
        <dbReference type="ARBA" id="ARBA00022692"/>
    </source>
</evidence>
<evidence type="ECO:0000256" key="7">
    <source>
        <dbReference type="SAM" id="MobiDB-lite"/>
    </source>
</evidence>
<dbReference type="SFLD" id="SFLDF00027">
    <property type="entry name" value="p-type_atpase"/>
    <property type="match status" value="1"/>
</dbReference>
<evidence type="ECO:0000256" key="4">
    <source>
        <dbReference type="ARBA" id="ARBA00022989"/>
    </source>
</evidence>
<feature type="region of interest" description="Disordered" evidence="7">
    <location>
        <begin position="1329"/>
        <end position="1353"/>
    </location>
</feature>
<organism evidence="10 11">
    <name type="scientific">Nocardia higoensis</name>
    <dbReference type="NCBI Taxonomy" id="228599"/>
    <lineage>
        <taxon>Bacteria</taxon>
        <taxon>Bacillati</taxon>
        <taxon>Actinomycetota</taxon>
        <taxon>Actinomycetes</taxon>
        <taxon>Mycobacteriales</taxon>
        <taxon>Nocardiaceae</taxon>
        <taxon>Nocardia</taxon>
    </lineage>
</organism>
<dbReference type="Pfam" id="PF00702">
    <property type="entry name" value="Hydrolase"/>
    <property type="match status" value="1"/>
</dbReference>
<keyword evidence="5" id="KW-0472">Membrane</keyword>
<keyword evidence="2" id="KW-0812">Transmembrane</keyword>
<dbReference type="PRINTS" id="PR00119">
    <property type="entry name" value="CATATPASE"/>
</dbReference>
<dbReference type="Gene3D" id="1.20.1110.10">
    <property type="entry name" value="Calcium-transporting ATPase, transmembrane domain"/>
    <property type="match status" value="1"/>
</dbReference>
<dbReference type="InterPro" id="IPR044492">
    <property type="entry name" value="P_typ_ATPase_HD_dom"/>
</dbReference>
<comment type="subcellular location">
    <subcellularLocation>
        <location evidence="1">Cell membrane</location>
        <topology evidence="1">Multi-pass membrane protein</topology>
    </subcellularLocation>
</comment>
<dbReference type="SUPFAM" id="SSF81665">
    <property type="entry name" value="Calcium ATPase, transmembrane domain M"/>
    <property type="match status" value="1"/>
</dbReference>
<evidence type="ECO:0000313" key="10">
    <source>
        <dbReference type="EMBL" id="MBF6357150.1"/>
    </source>
</evidence>
<comment type="caution">
    <text evidence="10">The sequence shown here is derived from an EMBL/GenBank/DDBJ whole genome shotgun (WGS) entry which is preliminary data.</text>
</comment>
<evidence type="ECO:0000259" key="8">
    <source>
        <dbReference type="Pfam" id="PF00122"/>
    </source>
</evidence>
<evidence type="ECO:0000259" key="9">
    <source>
        <dbReference type="Pfam" id="PF00689"/>
    </source>
</evidence>
<dbReference type="SUPFAM" id="SSF81653">
    <property type="entry name" value="Calcium ATPase, transduction domain A"/>
    <property type="match status" value="1"/>
</dbReference>
<dbReference type="NCBIfam" id="TIGR01494">
    <property type="entry name" value="ATPase_P-type"/>
    <property type="match status" value="2"/>
</dbReference>
<evidence type="ECO:0000256" key="1">
    <source>
        <dbReference type="ARBA" id="ARBA00004651"/>
    </source>
</evidence>
<proteinExistence type="predicted"/>
<dbReference type="EMBL" id="JADLQN010000004">
    <property type="protein sequence ID" value="MBF6357150.1"/>
    <property type="molecule type" value="Genomic_DNA"/>
</dbReference>
<dbReference type="InterPro" id="IPR006068">
    <property type="entry name" value="ATPase_P-typ_cation-transptr_C"/>
</dbReference>
<dbReference type="SFLD" id="SFLDG00002">
    <property type="entry name" value="C1.7:_P-type_atpase_like"/>
    <property type="match status" value="1"/>
</dbReference>
<dbReference type="InterPro" id="IPR008250">
    <property type="entry name" value="ATPase_P-typ_transduc_dom_A_sf"/>
</dbReference>
<dbReference type="Gene3D" id="3.40.1110.10">
    <property type="entry name" value="Calcium-transporting ATPase, cytoplasmic domain N"/>
    <property type="match status" value="1"/>
</dbReference>